<dbReference type="CDD" id="cd11075">
    <property type="entry name" value="CYP77_89"/>
    <property type="match status" value="1"/>
</dbReference>
<keyword evidence="13" id="KW-1185">Reference proteome</keyword>
<evidence type="ECO:0000256" key="10">
    <source>
        <dbReference type="PIRSR" id="PIRSR602401-1"/>
    </source>
</evidence>
<evidence type="ECO:0000256" key="7">
    <source>
        <dbReference type="ARBA" id="ARBA00023004"/>
    </source>
</evidence>
<dbReference type="PROSITE" id="PS00086">
    <property type="entry name" value="CYTOCHROME_P450"/>
    <property type="match status" value="1"/>
</dbReference>
<dbReference type="OMA" id="MISTIMC"/>
<evidence type="ECO:0000256" key="9">
    <source>
        <dbReference type="ARBA" id="ARBA00023136"/>
    </source>
</evidence>
<reference evidence="12 13" key="1">
    <citation type="submission" date="2020-04" db="EMBL/GenBank/DDBJ databases">
        <title>Plant Genome Project.</title>
        <authorList>
            <person name="Zhang R.-G."/>
        </authorList>
    </citation>
    <scope>NUCLEOTIDE SEQUENCE [LARGE SCALE GENOMIC DNA]</scope>
    <source>
        <strain evidence="12">YNK0</strain>
        <tissue evidence="12">Leaf</tissue>
    </source>
</reference>
<dbReference type="Proteomes" id="UP000655225">
    <property type="component" value="Unassembled WGS sequence"/>
</dbReference>
<accession>A0A834ZSN3</accession>
<dbReference type="GO" id="GO:0016709">
    <property type="term" value="F:oxidoreductase activity, acting on paired donors, with incorporation or reduction of molecular oxygen, NAD(P)H as one donor, and incorporation of one atom of oxygen"/>
    <property type="evidence" value="ECO:0007669"/>
    <property type="project" value="TreeGrafter"/>
</dbReference>
<dbReference type="PANTHER" id="PTHR24298">
    <property type="entry name" value="FLAVONOID 3'-MONOOXYGENASE-RELATED"/>
    <property type="match status" value="1"/>
</dbReference>
<dbReference type="SUPFAM" id="SSF48264">
    <property type="entry name" value="Cytochrome P450"/>
    <property type="match status" value="1"/>
</dbReference>
<keyword evidence="8 11" id="KW-0503">Monooxygenase</keyword>
<dbReference type="GO" id="GO:0016020">
    <property type="term" value="C:membrane"/>
    <property type="evidence" value="ECO:0007669"/>
    <property type="project" value="UniProtKB-SubCell"/>
</dbReference>
<dbReference type="InterPro" id="IPR002401">
    <property type="entry name" value="Cyt_P450_E_grp-I"/>
</dbReference>
<proteinExistence type="inferred from homology"/>
<dbReference type="InterPro" id="IPR036396">
    <property type="entry name" value="Cyt_P450_sf"/>
</dbReference>
<comment type="similarity">
    <text evidence="11">Belongs to the cytochrome P450 family.</text>
</comment>
<dbReference type="Pfam" id="PF00067">
    <property type="entry name" value="p450"/>
    <property type="match status" value="1"/>
</dbReference>
<feature type="binding site" description="axial binding residue" evidence="10">
    <location>
        <position position="451"/>
    </location>
    <ligand>
        <name>heme</name>
        <dbReference type="ChEBI" id="CHEBI:30413"/>
    </ligand>
    <ligandPart>
        <name>Fe</name>
        <dbReference type="ChEBI" id="CHEBI:18248"/>
    </ligandPart>
</feature>
<keyword evidence="9" id="KW-0472">Membrane</keyword>
<evidence type="ECO:0000256" key="8">
    <source>
        <dbReference type="ARBA" id="ARBA00023033"/>
    </source>
</evidence>
<keyword evidence="4 10" id="KW-0479">Metal-binding</keyword>
<evidence type="ECO:0000313" key="13">
    <source>
        <dbReference type="Proteomes" id="UP000655225"/>
    </source>
</evidence>
<dbReference type="GO" id="GO:0005506">
    <property type="term" value="F:iron ion binding"/>
    <property type="evidence" value="ECO:0007669"/>
    <property type="project" value="InterPro"/>
</dbReference>
<dbReference type="Gene3D" id="1.10.630.10">
    <property type="entry name" value="Cytochrome P450"/>
    <property type="match status" value="1"/>
</dbReference>
<comment type="subcellular location">
    <subcellularLocation>
        <location evidence="1">Membrane</location>
        <topology evidence="1">Single-pass membrane protein</topology>
    </subcellularLocation>
</comment>
<protein>
    <recommendedName>
        <fullName evidence="14">Cytochrome P450</fullName>
    </recommendedName>
</protein>
<evidence type="ECO:0008006" key="14">
    <source>
        <dbReference type="Google" id="ProtNLM"/>
    </source>
</evidence>
<comment type="cofactor">
    <cofactor evidence="10">
        <name>heme</name>
        <dbReference type="ChEBI" id="CHEBI:30413"/>
    </cofactor>
</comment>
<sequence>MEAWFFILIFSLSICVLLKSLFKLLQYMNPKDTRKLPPGPPTLPIIGNLLWLRKSFSDLEPILRHLCQKYGPVVTLYIGSNPTIFITSHELAHQALIQKGAIFASRPPVLEATGIITSKHDINSTPYSSLWRFLRRNLTSEILHSSRVKSYSHARKSVMEILINKLRPQAGSGDAVRVMDHFQYAMFCLLVFMCFGDTLDEKTVREIEAVQTALLVNFLRFNLLNFFPKILFRKRWRQLLEVRRNQDEVLIPLIRARQELKKVKQEKFITSYVDTLLDLEELPDEGRKLSETEMVSLCSEFLSAGTDTTSTVLQWIMARLVKHQDIQAKLFSEINGVVVGSGSEEIKEEDLQRMPYLKAVVLEGLRRHPPGHFIVPHAVTEDTSLDGYVVPKNATVHFLVAEMGWDPKVWEDPMEFRPERFLSGREGGEVFDVTGSREIKMMPFGAGRRICPGLGLAILHLEYFVANLVREFEWTAAEGDDVDLSEKQEFNVVMKNPLRAHISPRF</sequence>
<dbReference type="EMBL" id="JABCRI010000001">
    <property type="protein sequence ID" value="KAF8412865.1"/>
    <property type="molecule type" value="Genomic_DNA"/>
</dbReference>
<dbReference type="PRINTS" id="PR00463">
    <property type="entry name" value="EP450I"/>
</dbReference>
<dbReference type="FunFam" id="1.10.630.10:FF:000012">
    <property type="entry name" value="Cytochrome P450 family protein"/>
    <property type="match status" value="1"/>
</dbReference>
<organism evidence="12 13">
    <name type="scientific">Tetracentron sinense</name>
    <name type="common">Spur-leaf</name>
    <dbReference type="NCBI Taxonomy" id="13715"/>
    <lineage>
        <taxon>Eukaryota</taxon>
        <taxon>Viridiplantae</taxon>
        <taxon>Streptophyta</taxon>
        <taxon>Embryophyta</taxon>
        <taxon>Tracheophyta</taxon>
        <taxon>Spermatophyta</taxon>
        <taxon>Magnoliopsida</taxon>
        <taxon>Trochodendrales</taxon>
        <taxon>Trochodendraceae</taxon>
        <taxon>Tetracentron</taxon>
    </lineage>
</organism>
<evidence type="ECO:0000256" key="1">
    <source>
        <dbReference type="ARBA" id="ARBA00004167"/>
    </source>
</evidence>
<dbReference type="InterPro" id="IPR001128">
    <property type="entry name" value="Cyt_P450"/>
</dbReference>
<comment type="caution">
    <text evidence="12">The sequence shown here is derived from an EMBL/GenBank/DDBJ whole genome shotgun (WGS) entry which is preliminary data.</text>
</comment>
<evidence type="ECO:0000256" key="6">
    <source>
        <dbReference type="ARBA" id="ARBA00023002"/>
    </source>
</evidence>
<evidence type="ECO:0000313" key="12">
    <source>
        <dbReference type="EMBL" id="KAF8412865.1"/>
    </source>
</evidence>
<keyword evidence="3" id="KW-0812">Transmembrane</keyword>
<dbReference type="OrthoDB" id="1055148at2759"/>
<keyword evidence="2 10" id="KW-0349">Heme</keyword>
<dbReference type="PANTHER" id="PTHR24298:SF800">
    <property type="entry name" value="CYTOCHROME P450 89A2-RELATED"/>
    <property type="match status" value="1"/>
</dbReference>
<evidence type="ECO:0000256" key="5">
    <source>
        <dbReference type="ARBA" id="ARBA00022989"/>
    </source>
</evidence>
<evidence type="ECO:0000256" key="2">
    <source>
        <dbReference type="ARBA" id="ARBA00022617"/>
    </source>
</evidence>
<evidence type="ECO:0000256" key="3">
    <source>
        <dbReference type="ARBA" id="ARBA00022692"/>
    </source>
</evidence>
<dbReference type="PRINTS" id="PR00385">
    <property type="entry name" value="P450"/>
</dbReference>
<keyword evidence="6 11" id="KW-0560">Oxidoreductase</keyword>
<gene>
    <name evidence="12" type="ORF">HHK36_000837</name>
</gene>
<evidence type="ECO:0000256" key="11">
    <source>
        <dbReference type="RuleBase" id="RU000461"/>
    </source>
</evidence>
<keyword evidence="5" id="KW-1133">Transmembrane helix</keyword>
<evidence type="ECO:0000256" key="4">
    <source>
        <dbReference type="ARBA" id="ARBA00022723"/>
    </source>
</evidence>
<dbReference type="AlphaFoldDB" id="A0A834ZSN3"/>
<dbReference type="InterPro" id="IPR017972">
    <property type="entry name" value="Cyt_P450_CS"/>
</dbReference>
<name>A0A834ZSN3_TETSI</name>
<dbReference type="InterPro" id="IPR051103">
    <property type="entry name" value="Plant_metabolite_P450s"/>
</dbReference>
<dbReference type="GO" id="GO:0020037">
    <property type="term" value="F:heme binding"/>
    <property type="evidence" value="ECO:0007669"/>
    <property type="project" value="InterPro"/>
</dbReference>
<keyword evidence="7 10" id="KW-0408">Iron</keyword>